<keyword evidence="1" id="KW-0812">Transmembrane</keyword>
<proteinExistence type="predicted"/>
<keyword evidence="1" id="KW-1133">Transmembrane helix</keyword>
<dbReference type="Proteomes" id="UP000472727">
    <property type="component" value="Unassembled WGS sequence"/>
</dbReference>
<name>A0A7C8UGB5_ORBOL</name>
<dbReference type="EMBL" id="WIWS01000198">
    <property type="protein sequence ID" value="KAF3198826.1"/>
    <property type="molecule type" value="Genomic_DNA"/>
</dbReference>
<reference evidence="2 3" key="1">
    <citation type="submission" date="2019-06" db="EMBL/GenBank/DDBJ databases">
        <authorList>
            <person name="Palmer J.M."/>
        </authorList>
    </citation>
    <scope>NUCLEOTIDE SEQUENCE [LARGE SCALE GENOMIC DNA]</scope>
    <source>
        <strain evidence="2 3">TWF106</strain>
    </source>
</reference>
<comment type="caution">
    <text evidence="2">The sequence shown here is derived from an EMBL/GenBank/DDBJ whole genome shotgun (WGS) entry which is preliminary data.</text>
</comment>
<evidence type="ECO:0000313" key="3">
    <source>
        <dbReference type="Proteomes" id="UP000472727"/>
    </source>
</evidence>
<evidence type="ECO:0000256" key="1">
    <source>
        <dbReference type="SAM" id="Phobius"/>
    </source>
</evidence>
<gene>
    <name evidence="2" type="ORF">TWF106_004114</name>
</gene>
<sequence length="95" mass="10462">MGLSPEAIIALVTLFLGLPLLCIGIYQLRLQIRALEDQRRPVDLFNGIPYGAGRGHEYILPLHTYRASSVHTSQAYNYQAQTGLNFTPVVSAAYG</sequence>
<dbReference type="AlphaFoldDB" id="A0A7C8UGB5"/>
<organism evidence="2 3">
    <name type="scientific">Orbilia oligospora</name>
    <name type="common">Nematode-trapping fungus</name>
    <name type="synonym">Arthrobotrys oligospora</name>
    <dbReference type="NCBI Taxonomy" id="2813651"/>
    <lineage>
        <taxon>Eukaryota</taxon>
        <taxon>Fungi</taxon>
        <taxon>Dikarya</taxon>
        <taxon>Ascomycota</taxon>
        <taxon>Pezizomycotina</taxon>
        <taxon>Orbiliomycetes</taxon>
        <taxon>Orbiliales</taxon>
        <taxon>Orbiliaceae</taxon>
        <taxon>Orbilia</taxon>
    </lineage>
</organism>
<keyword evidence="1" id="KW-0472">Membrane</keyword>
<accession>A0A7C8UGB5</accession>
<protein>
    <submittedName>
        <fullName evidence="2">Uncharacterized protein</fullName>
    </submittedName>
</protein>
<feature type="transmembrane region" description="Helical" evidence="1">
    <location>
        <begin position="6"/>
        <end position="26"/>
    </location>
</feature>
<evidence type="ECO:0000313" key="2">
    <source>
        <dbReference type="EMBL" id="KAF3198826.1"/>
    </source>
</evidence>